<dbReference type="Gene3D" id="2.60.40.1080">
    <property type="match status" value="1"/>
</dbReference>
<dbReference type="Pfam" id="PF13229">
    <property type="entry name" value="Beta_helix"/>
    <property type="match status" value="1"/>
</dbReference>
<feature type="region of interest" description="Disordered" evidence="1">
    <location>
        <begin position="554"/>
        <end position="577"/>
    </location>
</feature>
<gene>
    <name evidence="3" type="ORF">GETHED_06330</name>
</gene>
<accession>A0ABQ5PW03</accession>
<dbReference type="Proteomes" id="UP001165044">
    <property type="component" value="Unassembled WGS sequence"/>
</dbReference>
<evidence type="ECO:0000313" key="3">
    <source>
        <dbReference type="EMBL" id="GLH66269.1"/>
    </source>
</evidence>
<dbReference type="InterPro" id="IPR012334">
    <property type="entry name" value="Pectin_lyas_fold"/>
</dbReference>
<feature type="compositionally biased region" description="Low complexity" evidence="1">
    <location>
        <begin position="554"/>
        <end position="576"/>
    </location>
</feature>
<protein>
    <recommendedName>
        <fullName evidence="2">Ig-like domain-containing protein</fullName>
    </recommendedName>
</protein>
<dbReference type="SUPFAM" id="SSF51126">
    <property type="entry name" value="Pectin lyase-like"/>
    <property type="match status" value="1"/>
</dbReference>
<dbReference type="InterPro" id="IPR011050">
    <property type="entry name" value="Pectin_lyase_fold/virulence"/>
</dbReference>
<sequence length="1372" mass="139961">MHAGSIQVRLWGILAIGVICSLIACAGGAAATPSSTPSAVVMEVTPGSTEVVTGATVTVTAKVSGVQNTEVTWSVDGIPGGNATVGTITGSGNTVIYTAPSVEGAHTLTATSLADSTKQGNSKVSVKYTGKPITVSLSPGAVSLPSGGSQAFTATVSNATNLAVTWTVDGVAGGNATTGIVNGTGATVTYLAPTTAGSHTLTATSAADPTKSASAGLTITSPVLAVGVTLSPASLTLAAGAPASFTATVSGSTTAGVSWTVDGIANGNGTVGTVSGSGGTVTYTAPSTGGIHTLTATSLADATKNASATITVQATQTVVAIALSPGTATVTAGTSAAFTASVTGTTTTGATWAVDGIANGNTSVGTLTGTGSSRTYTAPTTTGSHTITATSSADPSKSAAAVATVQAPAPTVSVALSPTALTLATGASSSFTATVSGSTTGVTWMVDGVANGNSTVGTVTGSGNTVTYTAPSTGGVHTLYATSTADTTKSASATLTVQAPLLVSVTLSPSSSTVTAGSATTFTASISGTTNTGTTWAVDGIANGNTTVGTLTGTGGSRTYTAPTTSGTHTLTATSTVDPTKSAASSVTIQASTTAPTGVIVAPDGLATNPGTLASPTTLEGARALIQKASRATAGTLRVLLRGGIYPRSSTFTLGTADSGSTANPVEWAAYPNETPRIIGGVSISPTSAKLVDGSDPNWSRLDPAARPYIYVVDLSAYKASLGTLSSRSDSGGGVNQSAEVFVNGAPLTLARYPKAVPRAQVDIAPQATIRVSGTLTPDATGDYAYKGQDSLGRPYYQLSKNGVVWSIAASATGPDWRLSNRRDLGGSGTSASWGTWDTFAGPAGAFTAGSGASGTAFLSPADGSLPVPGFLLIRATNGTTQITASDPRMSRWRASEAMYFGLGYYSWSGSHSPLTSLDPTTGTLVLSTAPTYGFRPGQPFFVYNLLEELTDPGDYFIDRTNARLYLRPQGDVPPTEVMLSTLQSPVVQLSGCQQLTWQGVTFEAAKDRLVYATGCTSVAFSHCSFRNAGGYGLILTGTANLVDRCDFRQLGQGGVLASGGDRMTLTPSRTVIQNSEFQYFGRLFWTYQPAINLHSITDYSYNNDCIGITVQNNEIHHSPHAAILFSGNEHTFRYNHIHDATQWANDSGVIYTTGREWGTQGNLIQFNLIRDCGSPLGTFLSGIYIDGIGSGVKIEANILYRAAPAFAIQHNGGRDIQTQYNVFYGHWYGVDISNVAFEFANNTAGSSWDLLGKLIHFNYQSAPWSTAYPNVAKIPNTWSQIQGTHWLEPEGSVCYGNLQSGPGAEIYRQHNSAAALAPPISWFSQVGSNLSQVDPLFTDPKNLDFSLQPGSPMFTIPGFPGIDTTKIGIQR</sequence>
<evidence type="ECO:0000313" key="4">
    <source>
        <dbReference type="Proteomes" id="UP001165044"/>
    </source>
</evidence>
<name>A0ABQ5PW03_9BACT</name>
<comment type="caution">
    <text evidence="3">The sequence shown here is derived from an EMBL/GenBank/DDBJ whole genome shotgun (WGS) entry which is preliminary data.</text>
</comment>
<dbReference type="Gene3D" id="2.160.20.10">
    <property type="entry name" value="Single-stranded right-handed beta-helix, Pectin lyase-like"/>
    <property type="match status" value="2"/>
</dbReference>
<evidence type="ECO:0000259" key="2">
    <source>
        <dbReference type="PROSITE" id="PS50835"/>
    </source>
</evidence>
<dbReference type="InterPro" id="IPR039448">
    <property type="entry name" value="Beta_helix"/>
</dbReference>
<dbReference type="PANTHER" id="PTHR36453">
    <property type="entry name" value="SECRETED PROTEIN-RELATED"/>
    <property type="match status" value="1"/>
</dbReference>
<dbReference type="SUPFAM" id="SSF48726">
    <property type="entry name" value="Immunoglobulin"/>
    <property type="match status" value="3"/>
</dbReference>
<dbReference type="InterPro" id="IPR007110">
    <property type="entry name" value="Ig-like_dom"/>
</dbReference>
<evidence type="ECO:0000256" key="1">
    <source>
        <dbReference type="SAM" id="MobiDB-lite"/>
    </source>
</evidence>
<dbReference type="PROSITE" id="PS50835">
    <property type="entry name" value="IG_LIKE"/>
    <property type="match status" value="1"/>
</dbReference>
<dbReference type="PANTHER" id="PTHR36453:SF1">
    <property type="entry name" value="RIGHT HANDED BETA HELIX DOMAIN-CONTAINING PROTEIN"/>
    <property type="match status" value="1"/>
</dbReference>
<proteinExistence type="predicted"/>
<keyword evidence="4" id="KW-1185">Reference proteome</keyword>
<dbReference type="EMBL" id="BSDC01000001">
    <property type="protein sequence ID" value="GLH66269.1"/>
    <property type="molecule type" value="Genomic_DNA"/>
</dbReference>
<feature type="domain" description="Ig-like" evidence="2">
    <location>
        <begin position="410"/>
        <end position="496"/>
    </location>
</feature>
<reference evidence="3" key="1">
    <citation type="journal article" date="2023" name="Antonie Van Leeuwenhoek">
        <title>Mesoterricola silvestris gen. nov., sp. nov., Mesoterricola sediminis sp. nov., Geothrix oryzae sp. nov., Geothrix edaphica sp. nov., Geothrix rubra sp. nov., and Geothrix limicola sp. nov., six novel members of Acidobacteriota isolated from soils.</title>
        <authorList>
            <person name="Itoh H."/>
            <person name="Sugisawa Y."/>
            <person name="Mise K."/>
            <person name="Xu Z."/>
            <person name="Kuniyasu M."/>
            <person name="Ushijima N."/>
            <person name="Kawano K."/>
            <person name="Kobayashi E."/>
            <person name="Shiratori Y."/>
            <person name="Masuda Y."/>
            <person name="Senoo K."/>
        </authorList>
    </citation>
    <scope>NUCLEOTIDE SEQUENCE</scope>
    <source>
        <strain evidence="3">Red802</strain>
    </source>
</reference>
<organism evidence="3 4">
    <name type="scientific">Geothrix edaphica</name>
    <dbReference type="NCBI Taxonomy" id="2927976"/>
    <lineage>
        <taxon>Bacteria</taxon>
        <taxon>Pseudomonadati</taxon>
        <taxon>Acidobacteriota</taxon>
        <taxon>Holophagae</taxon>
        <taxon>Holophagales</taxon>
        <taxon>Holophagaceae</taxon>
        <taxon>Geothrix</taxon>
    </lineage>
</organism>
<dbReference type="SMART" id="SM00710">
    <property type="entry name" value="PbH1"/>
    <property type="match status" value="5"/>
</dbReference>
<dbReference type="InterPro" id="IPR036179">
    <property type="entry name" value="Ig-like_dom_sf"/>
</dbReference>
<dbReference type="InterPro" id="IPR006626">
    <property type="entry name" value="PbH1"/>
</dbReference>